<dbReference type="SUPFAM" id="SSF47188">
    <property type="entry name" value="Hemerythrin-like"/>
    <property type="match status" value="1"/>
</dbReference>
<comment type="caution">
    <text evidence="5">The sequence shown here is derived from an EMBL/GenBank/DDBJ whole genome shotgun (WGS) entry which is preliminary data.</text>
</comment>
<dbReference type="InterPro" id="IPR035938">
    <property type="entry name" value="Hemerythrin-like_sf"/>
</dbReference>
<organism evidence="5 6">
    <name type="scientific">Dongia mobilis</name>
    <dbReference type="NCBI Taxonomy" id="578943"/>
    <lineage>
        <taxon>Bacteria</taxon>
        <taxon>Pseudomonadati</taxon>
        <taxon>Pseudomonadota</taxon>
        <taxon>Alphaproteobacteria</taxon>
        <taxon>Rhodospirillales</taxon>
        <taxon>Dongiaceae</taxon>
        <taxon>Dongia</taxon>
    </lineage>
</organism>
<dbReference type="Gene3D" id="1.20.120.50">
    <property type="entry name" value="Hemerythrin-like"/>
    <property type="match status" value="1"/>
</dbReference>
<gene>
    <name evidence="5" type="ORF">A8950_3104</name>
</gene>
<dbReference type="OrthoDB" id="7357513at2"/>
<dbReference type="NCBIfam" id="TIGR02481">
    <property type="entry name" value="hemeryth_dom"/>
    <property type="match status" value="1"/>
</dbReference>
<reference evidence="5 6" key="1">
    <citation type="submission" date="2019-03" db="EMBL/GenBank/DDBJ databases">
        <title>Genomic Encyclopedia of Type Strains, Phase III (KMG-III): the genomes of soil and plant-associated and newly described type strains.</title>
        <authorList>
            <person name="Whitman W."/>
        </authorList>
    </citation>
    <scope>NUCLEOTIDE SEQUENCE [LARGE SCALE GENOMIC DNA]</scope>
    <source>
        <strain evidence="5 6">CGMCC 1.7660</strain>
    </source>
</reference>
<dbReference type="RefSeq" id="WP_133614553.1">
    <property type="nucleotide sequence ID" value="NZ_SNYW01000011.1"/>
</dbReference>
<keyword evidence="6" id="KW-1185">Reference proteome</keyword>
<comment type="similarity">
    <text evidence="1">Belongs to the hemerythrin family.</text>
</comment>
<dbReference type="InterPro" id="IPR012827">
    <property type="entry name" value="Hemerythrin_metal-bd"/>
</dbReference>
<dbReference type="Pfam" id="PF01814">
    <property type="entry name" value="Hemerythrin"/>
    <property type="match status" value="1"/>
</dbReference>
<sequence length="133" mass="14997">MYTLTPAMLTGIAQLDAEHHDLVAAINQLRAAEADGTASDCGKQLRRFRDLLATHFESEEIYLRLLNYPWAGHHADHHGSILTMLDQLQEALLGGERQPGGIAEECYSELLGTVLTMDLRFLNWHQELQSRSR</sequence>
<dbReference type="EMBL" id="SNYW01000011">
    <property type="protein sequence ID" value="TDQ80570.1"/>
    <property type="molecule type" value="Genomic_DNA"/>
</dbReference>
<evidence type="ECO:0000256" key="3">
    <source>
        <dbReference type="ARBA" id="ARBA00023004"/>
    </source>
</evidence>
<dbReference type="InterPro" id="IPR016131">
    <property type="entry name" value="Haemerythrin_Fe_BS"/>
</dbReference>
<dbReference type="AlphaFoldDB" id="A0A4R6WNN6"/>
<dbReference type="PROSITE" id="PS00550">
    <property type="entry name" value="HEMERYTHRINS"/>
    <property type="match status" value="1"/>
</dbReference>
<accession>A0A4R6WNN6</accession>
<dbReference type="InterPro" id="IPR012312">
    <property type="entry name" value="Hemerythrin-like"/>
</dbReference>
<dbReference type="CDD" id="cd12107">
    <property type="entry name" value="Hemerythrin"/>
    <property type="match status" value="1"/>
</dbReference>
<keyword evidence="2" id="KW-0479">Metal-binding</keyword>
<protein>
    <submittedName>
        <fullName evidence="5">Hemerythrin-like metal-binding protein</fullName>
    </submittedName>
</protein>
<evidence type="ECO:0000259" key="4">
    <source>
        <dbReference type="Pfam" id="PF01814"/>
    </source>
</evidence>
<proteinExistence type="inferred from homology"/>
<name>A0A4R6WNN6_9PROT</name>
<feature type="domain" description="Hemerythrin-like" evidence="4">
    <location>
        <begin position="10"/>
        <end position="110"/>
    </location>
</feature>
<evidence type="ECO:0000256" key="1">
    <source>
        <dbReference type="ARBA" id="ARBA00010587"/>
    </source>
</evidence>
<evidence type="ECO:0000313" key="5">
    <source>
        <dbReference type="EMBL" id="TDQ80570.1"/>
    </source>
</evidence>
<dbReference type="GO" id="GO:0046872">
    <property type="term" value="F:metal ion binding"/>
    <property type="evidence" value="ECO:0007669"/>
    <property type="project" value="UniProtKB-KW"/>
</dbReference>
<dbReference type="Proteomes" id="UP000295783">
    <property type="component" value="Unassembled WGS sequence"/>
</dbReference>
<evidence type="ECO:0000313" key="6">
    <source>
        <dbReference type="Proteomes" id="UP000295783"/>
    </source>
</evidence>
<evidence type="ECO:0000256" key="2">
    <source>
        <dbReference type="ARBA" id="ARBA00022723"/>
    </source>
</evidence>
<keyword evidence="3" id="KW-0408">Iron</keyword>